<dbReference type="GO" id="GO:0009062">
    <property type="term" value="P:fatty acid catabolic process"/>
    <property type="evidence" value="ECO:0007669"/>
    <property type="project" value="TreeGrafter"/>
</dbReference>
<keyword evidence="1" id="KW-0378">Hydrolase</keyword>
<evidence type="ECO:0000256" key="1">
    <source>
        <dbReference type="ARBA" id="ARBA00022801"/>
    </source>
</evidence>
<dbReference type="InterPro" id="IPR006683">
    <property type="entry name" value="Thioestr_dom"/>
</dbReference>
<dbReference type="PANTHER" id="PTHR11049:SF24">
    <property type="entry name" value="CYTOSOLIC ACYL COENZYME A THIOESTER HYDROLASE"/>
    <property type="match status" value="1"/>
</dbReference>
<evidence type="ECO:0000256" key="2">
    <source>
        <dbReference type="SAM" id="MobiDB-lite"/>
    </source>
</evidence>
<dbReference type="InterPro" id="IPR033120">
    <property type="entry name" value="HOTDOG_ACOT"/>
</dbReference>
<dbReference type="Pfam" id="PF03061">
    <property type="entry name" value="4HBT"/>
    <property type="match status" value="1"/>
</dbReference>
<reference evidence="4" key="1">
    <citation type="journal article" date="2015" name="Nature">
        <title>Complex archaea that bridge the gap between prokaryotes and eukaryotes.</title>
        <authorList>
            <person name="Spang A."/>
            <person name="Saw J.H."/>
            <person name="Jorgensen S.L."/>
            <person name="Zaremba-Niedzwiedzka K."/>
            <person name="Martijn J."/>
            <person name="Lind A.E."/>
            <person name="van Eijk R."/>
            <person name="Schleper C."/>
            <person name="Guy L."/>
            <person name="Ettema T.J."/>
        </authorList>
    </citation>
    <scope>NUCLEOTIDE SEQUENCE</scope>
</reference>
<dbReference type="Gene3D" id="3.10.129.10">
    <property type="entry name" value="Hotdog Thioesterase"/>
    <property type="match status" value="1"/>
</dbReference>
<dbReference type="CDD" id="cd03442">
    <property type="entry name" value="BFIT_BACH"/>
    <property type="match status" value="1"/>
</dbReference>
<sequence>MRKKRVSESRVKLTEIVFPEDTNPYGSLFGGRLVSLMDKAAFLCATRHARKNCVTASMDRLDFLAPIGEGYIVEIEAHINYVSHSSMEIELNVSAEDTLTGKQVEACHAYFTLVALDSAGKPSPVPQLELQGEKEYNRFQAGKNRHQERLKKRVR</sequence>
<feature type="compositionally biased region" description="Basic residues" evidence="2">
    <location>
        <begin position="143"/>
        <end position="155"/>
    </location>
</feature>
<dbReference type="PANTHER" id="PTHR11049">
    <property type="entry name" value="ACYL COENZYME A THIOESTER HYDROLASE"/>
    <property type="match status" value="1"/>
</dbReference>
<feature type="domain" description="HotDog ACOT-type" evidence="3">
    <location>
        <begin position="7"/>
        <end position="119"/>
    </location>
</feature>
<feature type="region of interest" description="Disordered" evidence="2">
    <location>
        <begin position="122"/>
        <end position="155"/>
    </location>
</feature>
<evidence type="ECO:0000259" key="3">
    <source>
        <dbReference type="PROSITE" id="PS51770"/>
    </source>
</evidence>
<dbReference type="PROSITE" id="PS51770">
    <property type="entry name" value="HOTDOG_ACOT"/>
    <property type="match status" value="1"/>
</dbReference>
<dbReference type="GO" id="GO:0006637">
    <property type="term" value="P:acyl-CoA metabolic process"/>
    <property type="evidence" value="ECO:0007669"/>
    <property type="project" value="TreeGrafter"/>
</dbReference>
<protein>
    <recommendedName>
        <fullName evidence="3">HotDog ACOT-type domain-containing protein</fullName>
    </recommendedName>
</protein>
<proteinExistence type="predicted"/>
<gene>
    <name evidence="4" type="ORF">LCGC14_1157540</name>
</gene>
<dbReference type="EMBL" id="LAZR01005615">
    <property type="protein sequence ID" value="KKM98475.1"/>
    <property type="molecule type" value="Genomic_DNA"/>
</dbReference>
<comment type="caution">
    <text evidence="4">The sequence shown here is derived from an EMBL/GenBank/DDBJ whole genome shotgun (WGS) entry which is preliminary data.</text>
</comment>
<accession>A0A0F9PBX1</accession>
<dbReference type="InterPro" id="IPR029069">
    <property type="entry name" value="HotDog_dom_sf"/>
</dbReference>
<dbReference type="GO" id="GO:0052816">
    <property type="term" value="F:long-chain fatty acyl-CoA hydrolase activity"/>
    <property type="evidence" value="ECO:0007669"/>
    <property type="project" value="TreeGrafter"/>
</dbReference>
<evidence type="ECO:0000313" key="4">
    <source>
        <dbReference type="EMBL" id="KKM98475.1"/>
    </source>
</evidence>
<organism evidence="4">
    <name type="scientific">marine sediment metagenome</name>
    <dbReference type="NCBI Taxonomy" id="412755"/>
    <lineage>
        <taxon>unclassified sequences</taxon>
        <taxon>metagenomes</taxon>
        <taxon>ecological metagenomes</taxon>
    </lineage>
</organism>
<dbReference type="AlphaFoldDB" id="A0A0F9PBX1"/>
<name>A0A0F9PBX1_9ZZZZ</name>
<dbReference type="InterPro" id="IPR040170">
    <property type="entry name" value="Cytosol_ACT"/>
</dbReference>
<dbReference type="GO" id="GO:0005829">
    <property type="term" value="C:cytosol"/>
    <property type="evidence" value="ECO:0007669"/>
    <property type="project" value="TreeGrafter"/>
</dbReference>
<dbReference type="SUPFAM" id="SSF54637">
    <property type="entry name" value="Thioesterase/thiol ester dehydrase-isomerase"/>
    <property type="match status" value="1"/>
</dbReference>